<feature type="coiled-coil region" evidence="1">
    <location>
        <begin position="63"/>
        <end position="93"/>
    </location>
</feature>
<organism evidence="2">
    <name type="scientific">marine sediment metagenome</name>
    <dbReference type="NCBI Taxonomy" id="412755"/>
    <lineage>
        <taxon>unclassified sequences</taxon>
        <taxon>metagenomes</taxon>
        <taxon>ecological metagenomes</taxon>
    </lineage>
</organism>
<dbReference type="AlphaFoldDB" id="X1UJE8"/>
<evidence type="ECO:0000313" key="2">
    <source>
        <dbReference type="EMBL" id="GAI92464.1"/>
    </source>
</evidence>
<comment type="caution">
    <text evidence="2">The sequence shown here is derived from an EMBL/GenBank/DDBJ whole genome shotgun (WGS) entry which is preliminary data.</text>
</comment>
<reference evidence="2" key="1">
    <citation type="journal article" date="2014" name="Front. Microbiol.">
        <title>High frequency of phylogenetically diverse reductive dehalogenase-homologous genes in deep subseafloor sedimentary metagenomes.</title>
        <authorList>
            <person name="Kawai M."/>
            <person name="Futagami T."/>
            <person name="Toyoda A."/>
            <person name="Takaki Y."/>
            <person name="Nishi S."/>
            <person name="Hori S."/>
            <person name="Arai W."/>
            <person name="Tsubouchi T."/>
            <person name="Morono Y."/>
            <person name="Uchiyama I."/>
            <person name="Ito T."/>
            <person name="Fujiyama A."/>
            <person name="Inagaki F."/>
            <person name="Takami H."/>
        </authorList>
    </citation>
    <scope>NUCLEOTIDE SEQUENCE</scope>
    <source>
        <strain evidence="2">Expedition CK06-06</strain>
    </source>
</reference>
<protein>
    <submittedName>
        <fullName evidence="2">Uncharacterized protein</fullName>
    </submittedName>
</protein>
<evidence type="ECO:0000256" key="1">
    <source>
        <dbReference type="SAM" id="Coils"/>
    </source>
</evidence>
<keyword evidence="1" id="KW-0175">Coiled coil</keyword>
<dbReference type="EMBL" id="BARW01019192">
    <property type="protein sequence ID" value="GAI92464.1"/>
    <property type="molecule type" value="Genomic_DNA"/>
</dbReference>
<name>X1UJE8_9ZZZZ</name>
<gene>
    <name evidence="2" type="ORF">S12H4_32696</name>
</gene>
<sequence>STIKGVNMVKKRISVESVRNSPESIQLIVVAWDKQKVEGKMQDVPLGEKATTFPGGTKPADMLDKIREAGEQIEEAAAQAKEIRTELNQLLQEEGK</sequence>
<proteinExistence type="predicted"/>
<accession>X1UJE8</accession>
<feature type="non-terminal residue" evidence="2">
    <location>
        <position position="1"/>
    </location>
</feature>